<dbReference type="KEGG" id="mas:Mahau_2394"/>
<name>F3ZWT6_MAHA5</name>
<dbReference type="STRING" id="697281.Mahau_2394"/>
<dbReference type="PANTHER" id="PTHR13696:SF99">
    <property type="entry name" value="COBYRINIC ACID AC-DIAMIDE SYNTHASE"/>
    <property type="match status" value="1"/>
</dbReference>
<gene>
    <name evidence="2" type="ordered locus">Mahau_2394</name>
</gene>
<evidence type="ECO:0000313" key="2">
    <source>
        <dbReference type="EMBL" id="AEE97558.1"/>
    </source>
</evidence>
<reference evidence="2 3" key="2">
    <citation type="journal article" date="2011" name="Stand. Genomic Sci.">
        <title>Complete genome sequence of Mahella australiensis type strain (50-1 BON).</title>
        <authorList>
            <person name="Sikorski J."/>
            <person name="Teshima H."/>
            <person name="Nolan M."/>
            <person name="Lucas S."/>
            <person name="Hammon N."/>
            <person name="Deshpande S."/>
            <person name="Cheng J.F."/>
            <person name="Pitluck S."/>
            <person name="Liolios K."/>
            <person name="Pagani I."/>
            <person name="Ivanova N."/>
            <person name="Huntemann M."/>
            <person name="Mavromatis K."/>
            <person name="Ovchinikova G."/>
            <person name="Pati A."/>
            <person name="Tapia R."/>
            <person name="Han C."/>
            <person name="Goodwin L."/>
            <person name="Chen A."/>
            <person name="Palaniappan K."/>
            <person name="Land M."/>
            <person name="Hauser L."/>
            <person name="Ngatchou-Djao O.D."/>
            <person name="Rohde M."/>
            <person name="Pukall R."/>
            <person name="Spring S."/>
            <person name="Abt B."/>
            <person name="Goker M."/>
            <person name="Detter J.C."/>
            <person name="Woyke T."/>
            <person name="Bristow J."/>
            <person name="Markowitz V."/>
            <person name="Hugenholtz P."/>
            <person name="Eisen J.A."/>
            <person name="Kyrpides N.C."/>
            <person name="Klenk H.P."/>
            <person name="Lapidus A."/>
        </authorList>
    </citation>
    <scope>NUCLEOTIDE SEQUENCE [LARGE SCALE GENOMIC DNA]</scope>
    <source>
        <strain evidence="3">DSM 15567 / CIP 107919 / 50-1 BON</strain>
    </source>
</reference>
<evidence type="ECO:0000313" key="3">
    <source>
        <dbReference type="Proteomes" id="UP000008457"/>
    </source>
</evidence>
<feature type="domain" description="AAA" evidence="1">
    <location>
        <begin position="98"/>
        <end position="238"/>
    </location>
</feature>
<accession>F3ZWT6</accession>
<protein>
    <recommendedName>
        <fullName evidence="1">AAA domain-containing protein</fullName>
    </recommendedName>
</protein>
<dbReference type="AlphaFoldDB" id="F3ZWT6"/>
<dbReference type="PANTHER" id="PTHR13696">
    <property type="entry name" value="P-LOOP CONTAINING NUCLEOSIDE TRIPHOSPHATE HYDROLASE"/>
    <property type="match status" value="1"/>
</dbReference>
<dbReference type="RefSeq" id="WP_013781984.1">
    <property type="nucleotide sequence ID" value="NC_015520.1"/>
</dbReference>
<dbReference type="HOGENOM" id="CLU_1011692_0_0_9"/>
<dbReference type="SUPFAM" id="SSF52540">
    <property type="entry name" value="P-loop containing nucleoside triphosphate hydrolases"/>
    <property type="match status" value="1"/>
</dbReference>
<proteinExistence type="predicted"/>
<reference evidence="3" key="1">
    <citation type="submission" date="2010-11" db="EMBL/GenBank/DDBJ databases">
        <title>The complete genome of Mahella australiensis DSM 15567.</title>
        <authorList>
            <consortium name="US DOE Joint Genome Institute (JGI-PGF)"/>
            <person name="Lucas S."/>
            <person name="Copeland A."/>
            <person name="Lapidus A."/>
            <person name="Bruce D."/>
            <person name="Goodwin L."/>
            <person name="Pitluck S."/>
            <person name="Kyrpides N."/>
            <person name="Mavromatis K."/>
            <person name="Pagani I."/>
            <person name="Ivanova N."/>
            <person name="Teshima H."/>
            <person name="Brettin T."/>
            <person name="Detter J.C."/>
            <person name="Han C."/>
            <person name="Tapia R."/>
            <person name="Land M."/>
            <person name="Hauser L."/>
            <person name="Markowitz V."/>
            <person name="Cheng J.-F."/>
            <person name="Hugenholtz P."/>
            <person name="Woyke T."/>
            <person name="Wu D."/>
            <person name="Spring S."/>
            <person name="Pukall R."/>
            <person name="Steenblock K."/>
            <person name="Schneider S."/>
            <person name="Klenk H.-P."/>
            <person name="Eisen J.A."/>
        </authorList>
    </citation>
    <scope>NUCLEOTIDE SEQUENCE [LARGE SCALE GENOMIC DNA]</scope>
    <source>
        <strain evidence="3">DSM 15567 / CIP 107919 / 50-1 BON</strain>
    </source>
</reference>
<dbReference type="Gene3D" id="3.40.50.300">
    <property type="entry name" value="P-loop containing nucleotide triphosphate hydrolases"/>
    <property type="match status" value="1"/>
</dbReference>
<dbReference type="EMBL" id="CP002360">
    <property type="protein sequence ID" value="AEE97558.1"/>
    <property type="molecule type" value="Genomic_DNA"/>
</dbReference>
<dbReference type="OrthoDB" id="1729811at2"/>
<dbReference type="InterPro" id="IPR027417">
    <property type="entry name" value="P-loop_NTPase"/>
</dbReference>
<dbReference type="Pfam" id="PF13614">
    <property type="entry name" value="AAA_31"/>
    <property type="match status" value="1"/>
</dbReference>
<dbReference type="InterPro" id="IPR025669">
    <property type="entry name" value="AAA_dom"/>
</dbReference>
<keyword evidence="3" id="KW-1185">Reference proteome</keyword>
<dbReference type="InterPro" id="IPR050678">
    <property type="entry name" value="DNA_Partitioning_ATPase"/>
</dbReference>
<dbReference type="eggNOG" id="COG4963">
    <property type="taxonomic scope" value="Bacteria"/>
</dbReference>
<dbReference type="Proteomes" id="UP000008457">
    <property type="component" value="Chromosome"/>
</dbReference>
<organism evidence="2 3">
    <name type="scientific">Mahella australiensis (strain DSM 15567 / CIP 107919 / 50-1 BON)</name>
    <dbReference type="NCBI Taxonomy" id="697281"/>
    <lineage>
        <taxon>Bacteria</taxon>
        <taxon>Bacillati</taxon>
        <taxon>Bacillota</taxon>
        <taxon>Clostridia</taxon>
        <taxon>Thermoanaerobacterales</taxon>
        <taxon>Thermoanaerobacterales Family IV. Incertae Sedis</taxon>
        <taxon>Mahella</taxon>
    </lineage>
</organism>
<sequence>MELLISSNINSIRKVYNKDLVVTTSTESAAILLEKHNYDALIYDDADISPLTGIASRKGLTIYPYSEYLSTGNTVSKLTATLRKTLSKPKTKRVYKQTIISIWSVKGGVGRTTLAKTLAETLPTDLNILILDLNFQDGGSDLSYMLHLPVLPHMGMYLKNRTKEAFEANLVEFRNNIYIMQTPPRLNLAEGITPGDIKQMIDYARTMFDFIIIDLPNKEDELVQAALQASNKVLMLTSATEGEIKRIMENCRDYDYTLVVTKPASRMWRTLIGVLNAPVIQVDDLDRDAEQIIAEVV</sequence>
<evidence type="ECO:0000259" key="1">
    <source>
        <dbReference type="Pfam" id="PF13614"/>
    </source>
</evidence>